<dbReference type="AlphaFoldDB" id="A0A1Q8CQ84"/>
<accession>A0A1Q8CQ84</accession>
<keyword evidence="1" id="KW-0472">Membrane</keyword>
<evidence type="ECO:0000256" key="1">
    <source>
        <dbReference type="SAM" id="Phobius"/>
    </source>
</evidence>
<comment type="caution">
    <text evidence="2">The sequence shown here is derived from an EMBL/GenBank/DDBJ whole genome shotgun (WGS) entry which is preliminary data.</text>
</comment>
<gene>
    <name evidence="2" type="ORF">BU204_16230</name>
</gene>
<feature type="transmembrane region" description="Helical" evidence="1">
    <location>
        <begin position="117"/>
        <end position="136"/>
    </location>
</feature>
<dbReference type="EMBL" id="MSIE01000029">
    <property type="protein sequence ID" value="OLF16521.1"/>
    <property type="molecule type" value="Genomic_DNA"/>
</dbReference>
<organism evidence="2 3">
    <name type="scientific">Actinophytocola xanthii</name>
    <dbReference type="NCBI Taxonomy" id="1912961"/>
    <lineage>
        <taxon>Bacteria</taxon>
        <taxon>Bacillati</taxon>
        <taxon>Actinomycetota</taxon>
        <taxon>Actinomycetes</taxon>
        <taxon>Pseudonocardiales</taxon>
        <taxon>Pseudonocardiaceae</taxon>
    </lineage>
</organism>
<evidence type="ECO:0000313" key="2">
    <source>
        <dbReference type="EMBL" id="OLF16521.1"/>
    </source>
</evidence>
<reference evidence="2 3" key="1">
    <citation type="submission" date="2016-12" db="EMBL/GenBank/DDBJ databases">
        <title>The draft genome sequence of Actinophytocola sp. 11-183.</title>
        <authorList>
            <person name="Wang W."/>
            <person name="Yuan L."/>
        </authorList>
    </citation>
    <scope>NUCLEOTIDE SEQUENCE [LARGE SCALE GENOMIC DNA]</scope>
    <source>
        <strain evidence="2 3">11-183</strain>
    </source>
</reference>
<dbReference type="Proteomes" id="UP000185596">
    <property type="component" value="Unassembled WGS sequence"/>
</dbReference>
<dbReference type="STRING" id="1912961.BU204_16230"/>
<keyword evidence="3" id="KW-1185">Reference proteome</keyword>
<keyword evidence="1" id="KW-0812">Transmembrane</keyword>
<protein>
    <submittedName>
        <fullName evidence="2">Uncharacterized protein</fullName>
    </submittedName>
</protein>
<evidence type="ECO:0000313" key="3">
    <source>
        <dbReference type="Proteomes" id="UP000185596"/>
    </source>
</evidence>
<name>A0A1Q8CQ84_9PSEU</name>
<sequence length="139" mass="13938">MSGAWAWAALGTGLFLLAVVVGAVADLLDLTGTPAPAPLSGRRVTATVVVGASCDAPGADERVRFTLDGSEREARFDGCGHVEGEPVEIALPADLSGEIVVSAAQTVRGEVVVGKGLGALLLVVSAAAGAAFVFLLRRA</sequence>
<keyword evidence="1" id="KW-1133">Transmembrane helix</keyword>
<proteinExistence type="predicted"/>